<reference evidence="3" key="1">
    <citation type="submission" date="2017-02" db="UniProtKB">
        <authorList>
            <consortium name="WormBaseParasite"/>
        </authorList>
    </citation>
    <scope>IDENTIFICATION</scope>
</reference>
<proteinExistence type="predicted"/>
<feature type="transmembrane region" description="Helical" evidence="1">
    <location>
        <begin position="441"/>
        <end position="462"/>
    </location>
</feature>
<evidence type="ECO:0000313" key="3">
    <source>
        <dbReference type="WBParaSite" id="SPAL_0000425600.1"/>
    </source>
</evidence>
<organism evidence="2 3">
    <name type="scientific">Strongyloides papillosus</name>
    <name type="common">Intestinal threadworm</name>
    <dbReference type="NCBI Taxonomy" id="174720"/>
    <lineage>
        <taxon>Eukaryota</taxon>
        <taxon>Metazoa</taxon>
        <taxon>Ecdysozoa</taxon>
        <taxon>Nematoda</taxon>
        <taxon>Chromadorea</taxon>
        <taxon>Rhabditida</taxon>
        <taxon>Tylenchina</taxon>
        <taxon>Panagrolaimomorpha</taxon>
        <taxon>Strongyloidoidea</taxon>
        <taxon>Strongyloididae</taxon>
        <taxon>Strongyloides</taxon>
    </lineage>
</organism>
<evidence type="ECO:0000256" key="1">
    <source>
        <dbReference type="SAM" id="Phobius"/>
    </source>
</evidence>
<name>A0A0N5BE29_STREA</name>
<keyword evidence="1" id="KW-0472">Membrane</keyword>
<keyword evidence="2" id="KW-1185">Reference proteome</keyword>
<dbReference type="AlphaFoldDB" id="A0A0N5BE29"/>
<keyword evidence="1" id="KW-0812">Transmembrane</keyword>
<accession>A0A0N5BE29</accession>
<dbReference type="Proteomes" id="UP000046392">
    <property type="component" value="Unplaced"/>
</dbReference>
<protein>
    <submittedName>
        <fullName evidence="3">Tyrosine-protein phosphatase domain-containing protein</fullName>
    </submittedName>
</protein>
<evidence type="ECO:0000313" key="2">
    <source>
        <dbReference type="Proteomes" id="UP000046392"/>
    </source>
</evidence>
<keyword evidence="1" id="KW-1133">Transmembrane helix</keyword>
<dbReference type="WBParaSite" id="SPAL_0000425600.1">
    <property type="protein sequence ID" value="SPAL_0000425600.1"/>
    <property type="gene ID" value="SPAL_0000425600"/>
</dbReference>
<sequence length="633" mass="73087">MEKFERNFFKQKINRNITIYKIPLEKIYSNQLANQSLLSMSFMKNGGNINKNVFKPTFDDKTPEQLSGNTDKFFCSLKYCEIGIMFQKVGSSELNSVDLHKVDNVFYIGFGKIDKYDSLILMKLLRHHDKHTFHVVVCPVEDWIQENSLAEYIVDMENVVDFPKQEKLTLFNFYKILICQKNNVKTFAKCGHINQLYMPPVDVGYKCDKRVVDDDEKNNSIYHDVNINLNYQITYKGENLLKSTYATYFALSPEKNYKSNITEVNLYNYKSKFYSGQRLIHDVYKKYYKNEDNFDKFTTGYIYTYHANYLLPEIDATLRLKINGVVQKFVNKIDENFGRIDVYTFDRREIKDAPMGCHAVPDKMAHPAFNDFYEHRYPTLLLIFDETTQIYKKVHNIQGLVSNKKYKCILIMKGRNSKTKKPNYIRETEFVINFIDGISPIWIIFVVFIIITVLLIVGLVILKKLQLKKKKSNNSSSTSLSQSKNKSSIVISKVFNVPIIQKKNAFKTNMNMAKTIVTKNSNTNNKVTNFGQKLVGKNSNLINQTQNATKNVVAKNSNLNLTNQTQNATKNVAGKNPNLNLTNQTQNATKNVIAKNPNINLVNQVKNTPKKIAVKNTNQKKISNVGDSVFKLK</sequence>